<dbReference type="GO" id="GO:0000289">
    <property type="term" value="P:nuclear-transcribed mRNA poly(A) tail shortening"/>
    <property type="evidence" value="ECO:0007669"/>
    <property type="project" value="InterPro"/>
</dbReference>
<keyword evidence="3" id="KW-0507">mRNA processing</keyword>
<dbReference type="InterPro" id="IPR041332">
    <property type="entry name" value="Pan3_CK"/>
</dbReference>
<dbReference type="InParanoid" id="A0A2R5GL00"/>
<evidence type="ECO:0000256" key="5">
    <source>
        <dbReference type="ARBA" id="ARBA00022840"/>
    </source>
</evidence>
<evidence type="ECO:0000256" key="4">
    <source>
        <dbReference type="ARBA" id="ARBA00022741"/>
    </source>
</evidence>
<dbReference type="GO" id="GO:0005524">
    <property type="term" value="F:ATP binding"/>
    <property type="evidence" value="ECO:0007669"/>
    <property type="project" value="UniProtKB-KW"/>
</dbReference>
<dbReference type="EMBL" id="BEYU01000100">
    <property type="protein sequence ID" value="GBG31582.1"/>
    <property type="molecule type" value="Genomic_DNA"/>
</dbReference>
<dbReference type="GO" id="GO:0031251">
    <property type="term" value="C:PAN complex"/>
    <property type="evidence" value="ECO:0007669"/>
    <property type="project" value="InterPro"/>
</dbReference>
<dbReference type="InterPro" id="IPR011009">
    <property type="entry name" value="Kinase-like_dom_sf"/>
</dbReference>
<dbReference type="Proteomes" id="UP000241890">
    <property type="component" value="Unassembled WGS sequence"/>
</dbReference>
<evidence type="ECO:0000256" key="1">
    <source>
        <dbReference type="ARBA" id="ARBA00004496"/>
    </source>
</evidence>
<keyword evidence="4" id="KW-0547">Nucleotide-binding</keyword>
<dbReference type="AlphaFoldDB" id="A0A2R5GL00"/>
<keyword evidence="5" id="KW-0067">ATP-binding</keyword>
<comment type="subcellular location">
    <subcellularLocation>
        <location evidence="1">Cytoplasm</location>
    </subcellularLocation>
</comment>
<accession>A0A2R5GL00</accession>
<name>A0A2R5GL00_9STRA</name>
<evidence type="ECO:0000313" key="8">
    <source>
        <dbReference type="EMBL" id="GBG31582.1"/>
    </source>
</evidence>
<keyword evidence="2" id="KW-0963">Cytoplasm</keyword>
<keyword evidence="6" id="KW-0175">Coiled coil</keyword>
<sequence length="485" mass="54139">MSPDLRSYFAHSLKLTMKRLPLSDARNKEVPKWFNLVNPLDDPGKTRGAAGSCGYPTSVFKVVNRRDGHVYALRRIDNMRNVQALEQCCELAVGLWKRVRHANVVPLRQAFVHQRAVFLVHDYWPGAQTLHDYVNARSMSNALPENILWSLAVQLLSALRATHEQKVSFRGGISPHTVLLTGRNRVRVACSGLMHVVEGPFSDTEEKHVLEDVQAVSKLMLMLACMSTQVKDSWQDAVDFVSSRYSKEFTTMVALPLHKSCTVYDMLGLCSRGLLSELDEMYSHSDALEEQLCKQLETSRLNRLLFKINLVTERPEYGKSESASWAETGDRYIIKLFRDYVFHQTTDDGKPWLDIGHIVTCLQKLDVGSMEKILLNSRDGRSILMVTYADVRKCIDEAFVELHEAHRSSQYFQLKMAGGPPKPAQGFAAAQAAAVGGMPGRRGPMMHPGHMTYAHQAGAGSGNPYAAAAAAGHAAANPYAHHQMY</sequence>
<keyword evidence="9" id="KW-1185">Reference proteome</keyword>
<evidence type="ECO:0000256" key="3">
    <source>
        <dbReference type="ARBA" id="ARBA00022664"/>
    </source>
</evidence>
<dbReference type="InterPro" id="IPR000719">
    <property type="entry name" value="Prot_kinase_dom"/>
</dbReference>
<dbReference type="GO" id="GO:0008143">
    <property type="term" value="F:poly(A) binding"/>
    <property type="evidence" value="ECO:0007669"/>
    <property type="project" value="TreeGrafter"/>
</dbReference>
<dbReference type="SUPFAM" id="SSF56112">
    <property type="entry name" value="Protein kinase-like (PK-like)"/>
    <property type="match status" value="1"/>
</dbReference>
<dbReference type="Gene3D" id="1.20.5.5160">
    <property type="match status" value="1"/>
</dbReference>
<evidence type="ECO:0000256" key="6">
    <source>
        <dbReference type="ARBA" id="ARBA00023054"/>
    </source>
</evidence>
<gene>
    <name evidence="8" type="ORF">FCC1311_078062</name>
</gene>
<dbReference type="InterPro" id="IPR030844">
    <property type="entry name" value="PAN3"/>
</dbReference>
<feature type="domain" description="Protein kinase" evidence="7">
    <location>
        <begin position="45"/>
        <end position="317"/>
    </location>
</feature>
<evidence type="ECO:0000256" key="2">
    <source>
        <dbReference type="ARBA" id="ARBA00022490"/>
    </source>
</evidence>
<comment type="caution">
    <text evidence="8">The sequence shown here is derived from an EMBL/GenBank/DDBJ whole genome shotgun (WGS) entry which is preliminary data.</text>
</comment>
<dbReference type="PROSITE" id="PS50011">
    <property type="entry name" value="PROTEIN_KINASE_DOM"/>
    <property type="match status" value="1"/>
</dbReference>
<evidence type="ECO:0000313" key="9">
    <source>
        <dbReference type="Proteomes" id="UP000241890"/>
    </source>
</evidence>
<dbReference type="Gene3D" id="1.10.510.10">
    <property type="entry name" value="Transferase(Phosphotransferase) domain 1"/>
    <property type="match status" value="1"/>
</dbReference>
<dbReference type="GO" id="GO:0000932">
    <property type="term" value="C:P-body"/>
    <property type="evidence" value="ECO:0007669"/>
    <property type="project" value="TreeGrafter"/>
</dbReference>
<dbReference type="PANTHER" id="PTHR12272">
    <property type="entry name" value="DEADENYLATION COMPLEX SUBUNIT PAN3"/>
    <property type="match status" value="1"/>
</dbReference>
<dbReference type="GO" id="GO:0006397">
    <property type="term" value="P:mRNA processing"/>
    <property type="evidence" value="ECO:0007669"/>
    <property type="project" value="UniProtKB-KW"/>
</dbReference>
<dbReference type="PANTHER" id="PTHR12272:SF11">
    <property type="entry name" value="PAN2-PAN3 DEADENYLATION COMPLEX SUBUNIT PAN3"/>
    <property type="match status" value="1"/>
</dbReference>
<dbReference type="Pfam" id="PF18101">
    <property type="entry name" value="Pan3_CK"/>
    <property type="match status" value="1"/>
</dbReference>
<dbReference type="GO" id="GO:0004672">
    <property type="term" value="F:protein kinase activity"/>
    <property type="evidence" value="ECO:0007669"/>
    <property type="project" value="InterPro"/>
</dbReference>
<dbReference type="Pfam" id="PF00069">
    <property type="entry name" value="Pkinase"/>
    <property type="match status" value="1"/>
</dbReference>
<evidence type="ECO:0000259" key="7">
    <source>
        <dbReference type="PROSITE" id="PS50011"/>
    </source>
</evidence>
<dbReference type="FunFam" id="1.10.287.3700:FF:000001">
    <property type="entry name" value="PAN2-PAN3 deadenylation complex subunit PAN3"/>
    <property type="match status" value="1"/>
</dbReference>
<proteinExistence type="predicted"/>
<organism evidence="8 9">
    <name type="scientific">Hondaea fermentalgiana</name>
    <dbReference type="NCBI Taxonomy" id="2315210"/>
    <lineage>
        <taxon>Eukaryota</taxon>
        <taxon>Sar</taxon>
        <taxon>Stramenopiles</taxon>
        <taxon>Bigyra</taxon>
        <taxon>Labyrinthulomycetes</taxon>
        <taxon>Thraustochytrida</taxon>
        <taxon>Thraustochytriidae</taxon>
        <taxon>Hondaea</taxon>
    </lineage>
</organism>
<dbReference type="Gene3D" id="1.10.287.3700">
    <property type="match status" value="1"/>
</dbReference>
<dbReference type="OrthoDB" id="204958at2759"/>
<protein>
    <submittedName>
        <fullName evidence="8">PAB-dependent polyA-specific ribonuclease subunit PAN3</fullName>
    </submittedName>
</protein>
<reference evidence="8 9" key="1">
    <citation type="submission" date="2017-12" db="EMBL/GenBank/DDBJ databases">
        <title>Sequencing, de novo assembly and annotation of complete genome of a new Thraustochytrid species, strain FCC1311.</title>
        <authorList>
            <person name="Sedici K."/>
            <person name="Godart F."/>
            <person name="Aiese Cigliano R."/>
            <person name="Sanseverino W."/>
            <person name="Barakat M."/>
            <person name="Ortet P."/>
            <person name="Marechal E."/>
            <person name="Cagnac O."/>
            <person name="Amato A."/>
        </authorList>
    </citation>
    <scope>NUCLEOTIDE SEQUENCE [LARGE SCALE GENOMIC DNA]</scope>
</reference>